<dbReference type="AlphaFoldDB" id="A0AAD7W7G2"/>
<comment type="caution">
    <text evidence="2">The sequence shown here is derived from an EMBL/GenBank/DDBJ whole genome shotgun (WGS) entry which is preliminary data.</text>
</comment>
<name>A0AAD7W7G2_9TELE</name>
<evidence type="ECO:0000313" key="2">
    <source>
        <dbReference type="EMBL" id="KAJ8386188.1"/>
    </source>
</evidence>
<feature type="region of interest" description="Disordered" evidence="1">
    <location>
        <begin position="132"/>
        <end position="161"/>
    </location>
</feature>
<sequence>MSSYLPIDCAFHLSIGQLLSVFLWLTTPTRCASAACRIWTVCCSCLLLQVLAQFPLVQCPVCLLQLLLDGTGGRNASVTCPSPDNIWETGWLFATIPKEHLIVDHPPLTMSLWMVLLYMCCLPHTDGRRTQCSPPETLMRSPSSPTFTTTSEYLPGSRPAL</sequence>
<evidence type="ECO:0000313" key="3">
    <source>
        <dbReference type="Proteomes" id="UP001221898"/>
    </source>
</evidence>
<organism evidence="2 3">
    <name type="scientific">Aldrovandia affinis</name>
    <dbReference type="NCBI Taxonomy" id="143900"/>
    <lineage>
        <taxon>Eukaryota</taxon>
        <taxon>Metazoa</taxon>
        <taxon>Chordata</taxon>
        <taxon>Craniata</taxon>
        <taxon>Vertebrata</taxon>
        <taxon>Euteleostomi</taxon>
        <taxon>Actinopterygii</taxon>
        <taxon>Neopterygii</taxon>
        <taxon>Teleostei</taxon>
        <taxon>Notacanthiformes</taxon>
        <taxon>Halosauridae</taxon>
        <taxon>Aldrovandia</taxon>
    </lineage>
</organism>
<protein>
    <submittedName>
        <fullName evidence="2">Uncharacterized protein</fullName>
    </submittedName>
</protein>
<feature type="compositionally biased region" description="Low complexity" evidence="1">
    <location>
        <begin position="141"/>
        <end position="151"/>
    </location>
</feature>
<evidence type="ECO:0000256" key="1">
    <source>
        <dbReference type="SAM" id="MobiDB-lite"/>
    </source>
</evidence>
<reference evidence="2" key="1">
    <citation type="journal article" date="2023" name="Science">
        <title>Genome structures resolve the early diversification of teleost fishes.</title>
        <authorList>
            <person name="Parey E."/>
            <person name="Louis A."/>
            <person name="Montfort J."/>
            <person name="Bouchez O."/>
            <person name="Roques C."/>
            <person name="Iampietro C."/>
            <person name="Lluch J."/>
            <person name="Castinel A."/>
            <person name="Donnadieu C."/>
            <person name="Desvignes T."/>
            <person name="Floi Bucao C."/>
            <person name="Jouanno E."/>
            <person name="Wen M."/>
            <person name="Mejri S."/>
            <person name="Dirks R."/>
            <person name="Jansen H."/>
            <person name="Henkel C."/>
            <person name="Chen W.J."/>
            <person name="Zahm M."/>
            <person name="Cabau C."/>
            <person name="Klopp C."/>
            <person name="Thompson A.W."/>
            <person name="Robinson-Rechavi M."/>
            <person name="Braasch I."/>
            <person name="Lecointre G."/>
            <person name="Bobe J."/>
            <person name="Postlethwait J.H."/>
            <person name="Berthelot C."/>
            <person name="Roest Crollius H."/>
            <person name="Guiguen Y."/>
        </authorList>
    </citation>
    <scope>NUCLEOTIDE SEQUENCE</scope>
    <source>
        <strain evidence="2">NC1722</strain>
    </source>
</reference>
<proteinExistence type="predicted"/>
<keyword evidence="3" id="KW-1185">Reference proteome</keyword>
<dbReference type="Proteomes" id="UP001221898">
    <property type="component" value="Unassembled WGS sequence"/>
</dbReference>
<dbReference type="EMBL" id="JAINUG010000233">
    <property type="protein sequence ID" value="KAJ8386188.1"/>
    <property type="molecule type" value="Genomic_DNA"/>
</dbReference>
<gene>
    <name evidence="2" type="ORF">AAFF_G00176120</name>
</gene>
<accession>A0AAD7W7G2</accession>